<dbReference type="Proteomes" id="UP000579647">
    <property type="component" value="Unassembled WGS sequence"/>
</dbReference>
<dbReference type="AlphaFoldDB" id="A0A840WEG1"/>
<sequence>MLIPAGININCSTRGSGRTRVLAWEEAWRPVPHVRIGTREVINPPRANKLEEEAAKVAEYSGTQDYSDLYLFCLRDLSEHEITTEAHAKEVLGAFLICPEHPDAETLSETAQNHLDNPPPLPLGNGTYRVGEDIEAGTYVTESGDRPFRNCYWERTDADGGTIDNHFSASATRVEVTIQASDHTFTSRGCGVWEKQ</sequence>
<accession>A0A840WEG1</accession>
<comment type="caution">
    <text evidence="1">The sequence shown here is derived from an EMBL/GenBank/DDBJ whole genome shotgun (WGS) entry which is preliminary data.</text>
</comment>
<evidence type="ECO:0000313" key="1">
    <source>
        <dbReference type="EMBL" id="MBB5495369.1"/>
    </source>
</evidence>
<name>A0A840WEG1_9ACTN</name>
<evidence type="ECO:0000313" key="2">
    <source>
        <dbReference type="Proteomes" id="UP000579647"/>
    </source>
</evidence>
<protein>
    <submittedName>
        <fullName evidence="1">Uncharacterized protein</fullName>
    </submittedName>
</protein>
<gene>
    <name evidence="1" type="ORF">HNR07_006506</name>
</gene>
<reference evidence="1 2" key="1">
    <citation type="submission" date="2020-08" db="EMBL/GenBank/DDBJ databases">
        <title>Sequencing the genomes of 1000 actinobacteria strains.</title>
        <authorList>
            <person name="Klenk H.-P."/>
        </authorList>
    </citation>
    <scope>NUCLEOTIDE SEQUENCE [LARGE SCALE GENOMIC DNA]</scope>
    <source>
        <strain evidence="1 2">DSM 44598</strain>
    </source>
</reference>
<dbReference type="EMBL" id="JACHDO010000001">
    <property type="protein sequence ID" value="MBB5495369.1"/>
    <property type="molecule type" value="Genomic_DNA"/>
</dbReference>
<organism evidence="1 2">
    <name type="scientific">Nocardiopsis metallicus</name>
    <dbReference type="NCBI Taxonomy" id="179819"/>
    <lineage>
        <taxon>Bacteria</taxon>
        <taxon>Bacillati</taxon>
        <taxon>Actinomycetota</taxon>
        <taxon>Actinomycetes</taxon>
        <taxon>Streptosporangiales</taxon>
        <taxon>Nocardiopsidaceae</taxon>
        <taxon>Nocardiopsis</taxon>
    </lineage>
</organism>
<proteinExistence type="predicted"/>
<keyword evidence="2" id="KW-1185">Reference proteome</keyword>
<dbReference type="RefSeq" id="WP_184370143.1">
    <property type="nucleotide sequence ID" value="NZ_BAAAKM010000030.1"/>
</dbReference>